<protein>
    <recommendedName>
        <fullName evidence="7">Ankyrin</fullName>
    </recommendedName>
</protein>
<dbReference type="PROSITE" id="PS50297">
    <property type="entry name" value="ANK_REP_REGION"/>
    <property type="match status" value="2"/>
</dbReference>
<dbReference type="SUPFAM" id="SSF48403">
    <property type="entry name" value="Ankyrin repeat"/>
    <property type="match status" value="2"/>
</dbReference>
<feature type="region of interest" description="Disordered" evidence="4">
    <location>
        <begin position="1"/>
        <end position="25"/>
    </location>
</feature>
<dbReference type="Proteomes" id="UP000070133">
    <property type="component" value="Unassembled WGS sequence"/>
</dbReference>
<reference evidence="5 6" key="1">
    <citation type="submission" date="2015-07" db="EMBL/GenBank/DDBJ databases">
        <title>Comparative genomics of the Sigatoka disease complex on banana suggests a link between parallel evolutionary changes in Pseudocercospora fijiensis and Pseudocercospora eumusae and increased virulence on the banana host.</title>
        <authorList>
            <person name="Chang T.-C."/>
            <person name="Salvucci A."/>
            <person name="Crous P.W."/>
            <person name="Stergiopoulos I."/>
        </authorList>
    </citation>
    <scope>NUCLEOTIDE SEQUENCE [LARGE SCALE GENOMIC DNA]</scope>
    <source>
        <strain evidence="5 6">CBS 114824</strain>
    </source>
</reference>
<comment type="caution">
    <text evidence="5">The sequence shown here is derived from an EMBL/GenBank/DDBJ whole genome shotgun (WGS) entry which is preliminary data.</text>
</comment>
<keyword evidence="2 3" id="KW-0040">ANK repeat</keyword>
<dbReference type="PANTHER" id="PTHR24198:SF194">
    <property type="entry name" value="INVERSIN-A"/>
    <property type="match status" value="1"/>
</dbReference>
<evidence type="ECO:0008006" key="7">
    <source>
        <dbReference type="Google" id="ProtNLM"/>
    </source>
</evidence>
<dbReference type="InterPro" id="IPR002110">
    <property type="entry name" value="Ankyrin_rpt"/>
</dbReference>
<dbReference type="STRING" id="321146.A0A139GYB6"/>
<organism evidence="5 6">
    <name type="scientific">Pseudocercospora eumusae</name>
    <dbReference type="NCBI Taxonomy" id="321146"/>
    <lineage>
        <taxon>Eukaryota</taxon>
        <taxon>Fungi</taxon>
        <taxon>Dikarya</taxon>
        <taxon>Ascomycota</taxon>
        <taxon>Pezizomycotina</taxon>
        <taxon>Dothideomycetes</taxon>
        <taxon>Dothideomycetidae</taxon>
        <taxon>Mycosphaerellales</taxon>
        <taxon>Mycosphaerellaceae</taxon>
        <taxon>Pseudocercospora</taxon>
    </lineage>
</organism>
<name>A0A139GYB6_9PEZI</name>
<keyword evidence="6" id="KW-1185">Reference proteome</keyword>
<dbReference type="Pfam" id="PF12796">
    <property type="entry name" value="Ank_2"/>
    <property type="match status" value="1"/>
</dbReference>
<dbReference type="EMBL" id="LFZN01000229">
    <property type="protein sequence ID" value="KXS95193.1"/>
    <property type="molecule type" value="Genomic_DNA"/>
</dbReference>
<evidence type="ECO:0000256" key="4">
    <source>
        <dbReference type="SAM" id="MobiDB-lite"/>
    </source>
</evidence>
<dbReference type="PANTHER" id="PTHR24198">
    <property type="entry name" value="ANKYRIN REPEAT AND PROTEIN KINASE DOMAIN-CONTAINING PROTEIN"/>
    <property type="match status" value="1"/>
</dbReference>
<feature type="repeat" description="ANK" evidence="3">
    <location>
        <begin position="104"/>
        <end position="128"/>
    </location>
</feature>
<accession>A0A139GYB6</accession>
<evidence type="ECO:0000256" key="3">
    <source>
        <dbReference type="PROSITE-ProRule" id="PRU00023"/>
    </source>
</evidence>
<dbReference type="InterPro" id="IPR036770">
    <property type="entry name" value="Ankyrin_rpt-contain_sf"/>
</dbReference>
<dbReference type="PROSITE" id="PS50088">
    <property type="entry name" value="ANK_REPEAT"/>
    <property type="match status" value="2"/>
</dbReference>
<dbReference type="SMART" id="SM00248">
    <property type="entry name" value="ANK"/>
    <property type="match status" value="9"/>
</dbReference>
<gene>
    <name evidence="5" type="ORF">AC578_6607</name>
</gene>
<feature type="compositionally biased region" description="Polar residues" evidence="4">
    <location>
        <begin position="1"/>
        <end position="17"/>
    </location>
</feature>
<dbReference type="OrthoDB" id="20872at2759"/>
<evidence type="ECO:0000256" key="2">
    <source>
        <dbReference type="ARBA" id="ARBA00023043"/>
    </source>
</evidence>
<dbReference type="AlphaFoldDB" id="A0A139GYB6"/>
<feature type="repeat" description="ANK" evidence="3">
    <location>
        <begin position="140"/>
        <end position="168"/>
    </location>
</feature>
<evidence type="ECO:0000313" key="5">
    <source>
        <dbReference type="EMBL" id="KXS95193.1"/>
    </source>
</evidence>
<evidence type="ECO:0000256" key="1">
    <source>
        <dbReference type="ARBA" id="ARBA00022737"/>
    </source>
</evidence>
<evidence type="ECO:0000313" key="6">
    <source>
        <dbReference type="Proteomes" id="UP000070133"/>
    </source>
</evidence>
<sequence length="671" mass="74014">MDGLPAQQQSGHDFSGNQAGGHARQQNGDQIYNDVQTVHHGDAYYTSGSGPVFVPRSGYLSPRRWLDEPVNNAAMIEAATHGQLQRLAYLLKQPDKNVDFLDDFGMGPLHYAVRSSHVEAVKMLLNHGGANPGLQRPDRTAPTPLALAARGGHLELVRLLLKAGAPTDSAWIYPRPSKWERVSTLSEAIICGNHDVVAELVKCGAPLNEPLETTREYEINPLSLAMLVGEPELVELLLDLGAGLTWNLRLPAPTAEQIPSGSRLSFGHVSEGYLQISPLALAVLRQNGLRMLEYLLKRKPSSFLQHEAFRVAAMTANVDAMECLLRNGVSVNRSQVGKDALLLCSYFGVTAAVETLLKHGADPLSPASDFQREDSPTMRPEYRKLWRKTVTASVGPYFYPLPMLVQSYVYFAAWPSNSYAIHLAVGHPEVLKLFIASGVMVDLPTADSHCTPLHVAASWLEPVSAKYLLNCGASLHSKSRSGRTPFEMALDQHCLGSYEKSAKRELLDMLRTTSLTHQVLFNLFNERNKPLPDPMGDWQAPAPSLVKFSSTEQNEEKEKAKPSSWALSERYSANSWALSENYSVRSQHLSKGCGIEEIDEDVEANQELDLTAMTEDNAHHRDTEPVSSDDIIDSMKNLVVDLEPGGQQEHDLVGNAKPYTAANRRQSRWFG</sequence>
<proteinExistence type="predicted"/>
<keyword evidence="1" id="KW-0677">Repeat</keyword>
<dbReference type="Gene3D" id="1.25.40.20">
    <property type="entry name" value="Ankyrin repeat-containing domain"/>
    <property type="match status" value="3"/>
</dbReference>